<accession>A0A318ZDS6</accession>
<dbReference type="RefSeq" id="XP_025431653.1">
    <property type="nucleotide sequence ID" value="XM_025576211.1"/>
</dbReference>
<gene>
    <name evidence="1" type="ORF">BP01DRAFT_36224</name>
</gene>
<organism evidence="1 2">
    <name type="scientific">Aspergillus saccharolyticus JOP 1030-1</name>
    <dbReference type="NCBI Taxonomy" id="1450539"/>
    <lineage>
        <taxon>Eukaryota</taxon>
        <taxon>Fungi</taxon>
        <taxon>Dikarya</taxon>
        <taxon>Ascomycota</taxon>
        <taxon>Pezizomycotina</taxon>
        <taxon>Eurotiomycetes</taxon>
        <taxon>Eurotiomycetidae</taxon>
        <taxon>Eurotiales</taxon>
        <taxon>Aspergillaceae</taxon>
        <taxon>Aspergillus</taxon>
        <taxon>Aspergillus subgen. Circumdati</taxon>
    </lineage>
</organism>
<proteinExistence type="predicted"/>
<dbReference type="AlphaFoldDB" id="A0A318ZDS6"/>
<dbReference type="GeneID" id="37077439"/>
<name>A0A318ZDS6_9EURO</name>
<sequence>MQKGIGNGRLLAYLADLLGRSLRQCESVGGEGREVEREQVVLEWMVTRQRGWSCGQRYPQRGKTTSSSPSSFFSVLDIPQNYSILSRDPPYSIHITTTLANTGDQRSSLLVQPAHSTAIVSSAFWGLTLALVNWQGRERGPDDVRCPSMGEFYPRRPM</sequence>
<keyword evidence="2" id="KW-1185">Reference proteome</keyword>
<evidence type="ECO:0000313" key="2">
    <source>
        <dbReference type="Proteomes" id="UP000248349"/>
    </source>
</evidence>
<evidence type="ECO:0000313" key="1">
    <source>
        <dbReference type="EMBL" id="PYH45671.1"/>
    </source>
</evidence>
<protein>
    <submittedName>
        <fullName evidence="1">Uncharacterized protein</fullName>
    </submittedName>
</protein>
<dbReference type="Proteomes" id="UP000248349">
    <property type="component" value="Unassembled WGS sequence"/>
</dbReference>
<dbReference type="EMBL" id="KZ821230">
    <property type="protein sequence ID" value="PYH45671.1"/>
    <property type="molecule type" value="Genomic_DNA"/>
</dbReference>
<reference evidence="1 2" key="1">
    <citation type="submission" date="2016-12" db="EMBL/GenBank/DDBJ databases">
        <title>The genomes of Aspergillus section Nigri reveals drivers in fungal speciation.</title>
        <authorList>
            <consortium name="DOE Joint Genome Institute"/>
            <person name="Vesth T.C."/>
            <person name="Nybo J."/>
            <person name="Theobald S."/>
            <person name="Brandl J."/>
            <person name="Frisvad J.C."/>
            <person name="Nielsen K.F."/>
            <person name="Lyhne E.K."/>
            <person name="Kogle M.E."/>
            <person name="Kuo A."/>
            <person name="Riley R."/>
            <person name="Clum A."/>
            <person name="Nolan M."/>
            <person name="Lipzen A."/>
            <person name="Salamov A."/>
            <person name="Henrissat B."/>
            <person name="Wiebenga A."/>
            <person name="De Vries R.P."/>
            <person name="Grigoriev I.V."/>
            <person name="Mortensen U.H."/>
            <person name="Andersen M.R."/>
            <person name="Baker S.E."/>
        </authorList>
    </citation>
    <scope>NUCLEOTIDE SEQUENCE [LARGE SCALE GENOMIC DNA]</scope>
    <source>
        <strain evidence="1 2">JOP 1030-1</strain>
    </source>
</reference>